<accession>A0AAV4N4E4</accession>
<evidence type="ECO:0000256" key="8">
    <source>
        <dbReference type="ARBA" id="ARBA00076355"/>
    </source>
</evidence>
<dbReference type="FunFam" id="3.30.310.50:FF:000005">
    <property type="entry name" value="L antigen family member 3"/>
    <property type="match status" value="1"/>
</dbReference>
<dbReference type="Proteomes" id="UP001054945">
    <property type="component" value="Unassembled WGS sequence"/>
</dbReference>
<keyword evidence="5" id="KW-0819">tRNA processing</keyword>
<protein>
    <recommendedName>
        <fullName evidence="8">L antigen family member 3</fullName>
    </recommendedName>
</protein>
<dbReference type="GO" id="GO:0008033">
    <property type="term" value="P:tRNA processing"/>
    <property type="evidence" value="ECO:0007669"/>
    <property type="project" value="UniProtKB-KW"/>
</dbReference>
<dbReference type="PANTHER" id="PTHR31283:SF5">
    <property type="entry name" value="EKC_KEOPS COMPLEX SUBUNIT LAGE3"/>
    <property type="match status" value="1"/>
</dbReference>
<evidence type="ECO:0000256" key="2">
    <source>
        <dbReference type="ARBA" id="ARBA00004496"/>
    </source>
</evidence>
<dbReference type="Pfam" id="PF09341">
    <property type="entry name" value="Pcc1"/>
    <property type="match status" value="1"/>
</dbReference>
<dbReference type="InterPro" id="IPR015419">
    <property type="entry name" value="CTAG/Pcc1"/>
</dbReference>
<keyword evidence="4" id="KW-0963">Cytoplasm</keyword>
<comment type="caution">
    <text evidence="9">The sequence shown here is derived from an EMBL/GenBank/DDBJ whole genome shotgun (WGS) entry which is preliminary data.</text>
</comment>
<dbReference type="GO" id="GO:0070525">
    <property type="term" value="P:tRNA threonylcarbamoyladenosine metabolic process"/>
    <property type="evidence" value="ECO:0007669"/>
    <property type="project" value="TreeGrafter"/>
</dbReference>
<proteinExistence type="inferred from homology"/>
<dbReference type="AlphaFoldDB" id="A0AAV4N4E4"/>
<comment type="subcellular location">
    <subcellularLocation>
        <location evidence="2">Cytoplasm</location>
    </subcellularLocation>
    <subcellularLocation>
        <location evidence="1">Nucleus</location>
    </subcellularLocation>
</comment>
<evidence type="ECO:0000256" key="3">
    <source>
        <dbReference type="ARBA" id="ARBA00007073"/>
    </source>
</evidence>
<name>A0AAV4N4E4_CAEEX</name>
<dbReference type="EMBL" id="BPLR01020509">
    <property type="protein sequence ID" value="GIX79569.1"/>
    <property type="molecule type" value="Genomic_DNA"/>
</dbReference>
<evidence type="ECO:0000313" key="10">
    <source>
        <dbReference type="Proteomes" id="UP001054945"/>
    </source>
</evidence>
<gene>
    <name evidence="9" type="primary">AVEN_5218_1</name>
    <name evidence="9" type="ORF">CEXT_50511</name>
</gene>
<evidence type="ECO:0000256" key="1">
    <source>
        <dbReference type="ARBA" id="ARBA00004123"/>
    </source>
</evidence>
<comment type="similarity">
    <text evidence="3">Belongs to the CTAG/PCC1 family.</text>
</comment>
<evidence type="ECO:0000256" key="6">
    <source>
        <dbReference type="ARBA" id="ARBA00023242"/>
    </source>
</evidence>
<keyword evidence="10" id="KW-1185">Reference proteome</keyword>
<dbReference type="PANTHER" id="PTHR31283">
    <property type="entry name" value="EKC/KEOPS COMPLEX SUBUNIT PCC1 FAMILY MEMBER"/>
    <property type="match status" value="1"/>
</dbReference>
<dbReference type="GO" id="GO:0005737">
    <property type="term" value="C:cytoplasm"/>
    <property type="evidence" value="ECO:0007669"/>
    <property type="project" value="UniProtKB-SubCell"/>
</dbReference>
<evidence type="ECO:0000256" key="7">
    <source>
        <dbReference type="ARBA" id="ARBA00053047"/>
    </source>
</evidence>
<evidence type="ECO:0000256" key="5">
    <source>
        <dbReference type="ARBA" id="ARBA00022694"/>
    </source>
</evidence>
<evidence type="ECO:0000313" key="9">
    <source>
        <dbReference type="EMBL" id="GIX79569.1"/>
    </source>
</evidence>
<keyword evidence="6" id="KW-0539">Nucleus</keyword>
<evidence type="ECO:0000256" key="4">
    <source>
        <dbReference type="ARBA" id="ARBA00022490"/>
    </source>
</evidence>
<dbReference type="GO" id="GO:0005634">
    <property type="term" value="C:nucleus"/>
    <property type="evidence" value="ECO:0007669"/>
    <property type="project" value="UniProtKB-SubCell"/>
</dbReference>
<comment type="function">
    <text evidence="7">Component of the EKC/KEOPS complex that is required for the formation of a threonylcarbamoyl group on adenosine at position 37 (t(6)A37) in tRNAs that read codons beginning with adenine. The complex is probably involved in the transfer of the threonylcarbamoyl moiety of threonylcarbamoyl-AMP (TC-AMP) to the N6 group of A37. LAGE3 functions as a dimerization module for the complex.</text>
</comment>
<reference evidence="9 10" key="1">
    <citation type="submission" date="2021-06" db="EMBL/GenBank/DDBJ databases">
        <title>Caerostris extrusa draft genome.</title>
        <authorList>
            <person name="Kono N."/>
            <person name="Arakawa K."/>
        </authorList>
    </citation>
    <scope>NUCLEOTIDE SEQUENCE [LARGE SCALE GENOMIC DNA]</scope>
</reference>
<sequence length="143" mass="15970">MLSTEKVRNDDSTQKSDAITISVESDGIATLTLEVCFHCENDATIAYNSLRIDKEPPRGNVKKELSVKENNLIVKFSSKDIKKIKSSAGSFMDYAKLVANTIRRFGRTDNDEKTLSIAKELLDELVAKCASSEQILHENMQID</sequence>
<dbReference type="Gene3D" id="3.30.310.50">
    <property type="entry name" value="Alpha-D-phosphohexomutase, C-terminal domain"/>
    <property type="match status" value="1"/>
</dbReference>
<dbReference type="GO" id="GO:0000408">
    <property type="term" value="C:EKC/KEOPS complex"/>
    <property type="evidence" value="ECO:0007669"/>
    <property type="project" value="TreeGrafter"/>
</dbReference>
<organism evidence="9 10">
    <name type="scientific">Caerostris extrusa</name>
    <name type="common">Bark spider</name>
    <name type="synonym">Caerostris bankana</name>
    <dbReference type="NCBI Taxonomy" id="172846"/>
    <lineage>
        <taxon>Eukaryota</taxon>
        <taxon>Metazoa</taxon>
        <taxon>Ecdysozoa</taxon>
        <taxon>Arthropoda</taxon>
        <taxon>Chelicerata</taxon>
        <taxon>Arachnida</taxon>
        <taxon>Araneae</taxon>
        <taxon>Araneomorphae</taxon>
        <taxon>Entelegynae</taxon>
        <taxon>Araneoidea</taxon>
        <taxon>Araneidae</taxon>
        <taxon>Caerostris</taxon>
    </lineage>
</organism>